<keyword evidence="11" id="KW-0175">Coiled coil</keyword>
<evidence type="ECO:0000256" key="6">
    <source>
        <dbReference type="ARBA" id="ARBA00023136"/>
    </source>
</evidence>
<evidence type="ECO:0000256" key="12">
    <source>
        <dbReference type="SAM" id="MobiDB-lite"/>
    </source>
</evidence>
<dbReference type="RefSeq" id="XP_035828427.1">
    <property type="nucleotide sequence ID" value="XM_035972534.1"/>
</dbReference>
<dbReference type="Proteomes" id="UP000694888">
    <property type="component" value="Unplaced"/>
</dbReference>
<keyword evidence="4" id="KW-0547">Nucleotide-binding</keyword>
<dbReference type="InterPro" id="IPR029787">
    <property type="entry name" value="Nucleotide_cyclase"/>
</dbReference>
<feature type="region of interest" description="Disordered" evidence="12">
    <location>
        <begin position="695"/>
        <end position="751"/>
    </location>
</feature>
<dbReference type="SUPFAM" id="SSF56112">
    <property type="entry name" value="Protein kinase-like (PK-like)"/>
    <property type="match status" value="1"/>
</dbReference>
<protein>
    <recommendedName>
        <fullName evidence="2 10">Guanylate cyclase</fullName>
        <ecNumber evidence="2 10">4.6.1.2</ecNumber>
    </recommendedName>
</protein>
<evidence type="ECO:0000256" key="9">
    <source>
        <dbReference type="RuleBase" id="RU000405"/>
    </source>
</evidence>
<dbReference type="Pfam" id="PF07714">
    <property type="entry name" value="PK_Tyr_Ser-Thr"/>
    <property type="match status" value="1"/>
</dbReference>
<comment type="similarity">
    <text evidence="9">Belongs to the adenylyl cyclase class-4/guanylyl cyclase family.</text>
</comment>
<evidence type="ECO:0000256" key="3">
    <source>
        <dbReference type="ARBA" id="ARBA00022692"/>
    </source>
</evidence>
<dbReference type="InterPro" id="IPR050401">
    <property type="entry name" value="Cyclic_nucleotide_synthase"/>
</dbReference>
<organism evidence="16 17">
    <name type="scientific">Aplysia californica</name>
    <name type="common">California sea hare</name>
    <dbReference type="NCBI Taxonomy" id="6500"/>
    <lineage>
        <taxon>Eukaryota</taxon>
        <taxon>Metazoa</taxon>
        <taxon>Spiralia</taxon>
        <taxon>Lophotrochozoa</taxon>
        <taxon>Mollusca</taxon>
        <taxon>Gastropoda</taxon>
        <taxon>Heterobranchia</taxon>
        <taxon>Euthyneura</taxon>
        <taxon>Tectipleura</taxon>
        <taxon>Aplysiida</taxon>
        <taxon>Aplysioidea</taxon>
        <taxon>Aplysiidae</taxon>
        <taxon>Aplysia</taxon>
    </lineage>
</organism>
<feature type="compositionally biased region" description="Basic and acidic residues" evidence="12">
    <location>
        <begin position="666"/>
        <end position="676"/>
    </location>
</feature>
<sequence>MSLSMGIPITRGALLANYSYGATFRGLVHDIELDEKGTRVAQFMLHNINNGCYVPIARTEPGGSGLTFLGNVPVWPGGSTTPPAGQDACGWYNERCQSDGDNVSIIIGSSVSAFLVLVTTVIGVFIYCLWRKNARHNRLLSTDWLQDWEDIKWRVVDPFYTLEHSASNYSIYRGSTCSLRSDVSAGTGQGSRHAGVTSYKCPVVRMDVEGVWTMKTIRRITVSLTDSVKRELNLVRALKHPNINAFMGACVKPGHVSLMWSYSPKGSLQDLLHSGIFKMELMFQLSFAQDIAKGLAYLQNSELQVHGRLKSSNIVVDSGLTCKLTDLDTPRFREGEMDLPETDPNFCSQHVWTAPERLREPGQPPTARHDMYSYGIVLYEIMLKRRPYVTEGHLRDGKEPDWRAVVTFIREPDRYQQHLLSNQGSPTIPGSGHVILEEEEEEGEERSGDDVSQQYNERAPLHGHLILCHGLPPASPAVTTSEFLKESSETPSITISGATYHRENKNSDTNKSTQKCQRLNQRNSQVNPSTIAIDNSAKGQHFVPTLNGLQKQLQHHHQLKQQQQQQEQPFQHHEQQQQPLYLHQQLDQQQLIQSQQQLDQNTGNPETLSDEIERGSGRKSMPQLHRSRSDHARGETSAHCTPRHRTSIGPTGLVMPEINVSIADHVTSESKNDSGRGGKTTGEPFSNYVQIISGQEANPRRGDQMTTELCSSPGHDSLQGSPAVTFRPCNTGPSSPRPRSSSAAAPVAGSALSAVPDRAVYKNRRSFGCHTASISPSPQQQQQHQQLYDSDNKHGSHPLSHLHARSSLRFHHCGSCTPPLRTQSGDQHCKHDHHQPNETMCSENHSKVLRPEIPHRLKNLALFTTRKASRDVISFGRRKSGEGSFRRWIDGGGTREPSQNGSQMMGVAGSQKDEMKSEEETESKMVELMQLCWAETPEARPTADVILKKLRGITSGRSLSDKIEQIMSRYSEQLEETVNERTRCLEEEKAKYFRVLCEVIPQKFVGSLVSGGRVEAESFSDVTIFFSDIVGFTSICGQCSPQEVLDFLNDLYTRFDVILNSYNVYKVETIGDAYMVAAGIPEPIPEHASQIALMALHLLSASVHVRAPWVDETGAKTTQCLKLRIGLNSGPVVAGIVGEKMPRFCLYGNTVNIASRMESNGLPLRIHMSKETANELEAIGGFNISYRGLISVKGKDQPVPTYWLLNSKLRPFDLPDWTEVNKG</sequence>
<keyword evidence="6 13" id="KW-0472">Membrane</keyword>
<dbReference type="EC" id="4.6.1.2" evidence="2 10"/>
<reference evidence="17" key="1">
    <citation type="submission" date="2025-08" db="UniProtKB">
        <authorList>
            <consortium name="RefSeq"/>
        </authorList>
    </citation>
    <scope>IDENTIFICATION</scope>
</reference>
<dbReference type="InterPro" id="IPR011009">
    <property type="entry name" value="Kinase-like_dom_sf"/>
</dbReference>
<dbReference type="InterPro" id="IPR001054">
    <property type="entry name" value="A/G_cyclase"/>
</dbReference>
<evidence type="ECO:0000256" key="4">
    <source>
        <dbReference type="ARBA" id="ARBA00022741"/>
    </source>
</evidence>
<evidence type="ECO:0000259" key="15">
    <source>
        <dbReference type="PROSITE" id="PS50125"/>
    </source>
</evidence>
<dbReference type="GeneID" id="101846033"/>
<keyword evidence="16" id="KW-1185">Reference proteome</keyword>
<feature type="region of interest" description="Disordered" evidence="12">
    <location>
        <begin position="666"/>
        <end position="685"/>
    </location>
</feature>
<evidence type="ECO:0000256" key="2">
    <source>
        <dbReference type="ARBA" id="ARBA00012202"/>
    </source>
</evidence>
<dbReference type="PANTHER" id="PTHR11920">
    <property type="entry name" value="GUANYLYL CYCLASE"/>
    <property type="match status" value="1"/>
</dbReference>
<dbReference type="SUPFAM" id="SSF55073">
    <property type="entry name" value="Nucleotide cyclase"/>
    <property type="match status" value="1"/>
</dbReference>
<name>A0ABM1W184_APLCA</name>
<dbReference type="PROSITE" id="PS00452">
    <property type="entry name" value="GUANYLATE_CYCLASE_1"/>
    <property type="match status" value="1"/>
</dbReference>
<dbReference type="PROSITE" id="PS50011">
    <property type="entry name" value="PROTEIN_KINASE_DOM"/>
    <property type="match status" value="1"/>
</dbReference>
<dbReference type="CDD" id="cd07302">
    <property type="entry name" value="CHD"/>
    <property type="match status" value="1"/>
</dbReference>
<feature type="domain" description="Guanylate cyclase" evidence="15">
    <location>
        <begin position="1023"/>
        <end position="1158"/>
    </location>
</feature>
<feature type="compositionally biased region" description="Low complexity" evidence="12">
    <location>
        <begin position="560"/>
        <end position="569"/>
    </location>
</feature>
<feature type="transmembrane region" description="Helical" evidence="13">
    <location>
        <begin position="105"/>
        <end position="130"/>
    </location>
</feature>
<evidence type="ECO:0000256" key="10">
    <source>
        <dbReference type="RuleBase" id="RU003431"/>
    </source>
</evidence>
<feature type="region of interest" description="Disordered" evidence="12">
    <location>
        <begin position="884"/>
        <end position="913"/>
    </location>
</feature>
<dbReference type="Gene3D" id="3.30.70.1230">
    <property type="entry name" value="Nucleotide cyclase"/>
    <property type="match status" value="1"/>
</dbReference>
<evidence type="ECO:0000256" key="5">
    <source>
        <dbReference type="ARBA" id="ARBA00022989"/>
    </source>
</evidence>
<dbReference type="InterPro" id="IPR000719">
    <property type="entry name" value="Prot_kinase_dom"/>
</dbReference>
<accession>A0ABM1W184</accession>
<evidence type="ECO:0000256" key="13">
    <source>
        <dbReference type="SAM" id="Phobius"/>
    </source>
</evidence>
<feature type="region of interest" description="Disordered" evidence="12">
    <location>
        <begin position="550"/>
        <end position="652"/>
    </location>
</feature>
<dbReference type="PANTHER" id="PTHR11920:SF335">
    <property type="entry name" value="GUANYLATE CYCLASE"/>
    <property type="match status" value="1"/>
</dbReference>
<dbReference type="PROSITE" id="PS50125">
    <property type="entry name" value="GUANYLATE_CYCLASE_2"/>
    <property type="match status" value="1"/>
</dbReference>
<keyword evidence="5 13" id="KW-1133">Transmembrane helix</keyword>
<evidence type="ECO:0000256" key="1">
    <source>
        <dbReference type="ARBA" id="ARBA00004479"/>
    </source>
</evidence>
<dbReference type="Pfam" id="PF00211">
    <property type="entry name" value="Guanylate_cyc"/>
    <property type="match status" value="1"/>
</dbReference>
<keyword evidence="7 9" id="KW-0456">Lyase</keyword>
<dbReference type="SMART" id="SM00044">
    <property type="entry name" value="CYCc"/>
    <property type="match status" value="1"/>
</dbReference>
<keyword evidence="3 13" id="KW-0812">Transmembrane</keyword>
<feature type="compositionally biased region" description="Low complexity" evidence="12">
    <location>
        <begin position="576"/>
        <end position="600"/>
    </location>
</feature>
<evidence type="ECO:0000259" key="14">
    <source>
        <dbReference type="PROSITE" id="PS50011"/>
    </source>
</evidence>
<dbReference type="Gene3D" id="1.10.510.10">
    <property type="entry name" value="Transferase(Phosphotransferase) domain 1"/>
    <property type="match status" value="2"/>
</dbReference>
<keyword evidence="8 10" id="KW-0141">cGMP biosynthesis</keyword>
<evidence type="ECO:0000256" key="11">
    <source>
        <dbReference type="SAM" id="Coils"/>
    </source>
</evidence>
<feature type="region of interest" description="Disordered" evidence="12">
    <location>
        <begin position="769"/>
        <end position="799"/>
    </location>
</feature>
<comment type="catalytic activity">
    <reaction evidence="10">
        <text>GTP = 3',5'-cyclic GMP + diphosphate</text>
        <dbReference type="Rhea" id="RHEA:13665"/>
        <dbReference type="ChEBI" id="CHEBI:33019"/>
        <dbReference type="ChEBI" id="CHEBI:37565"/>
        <dbReference type="ChEBI" id="CHEBI:57746"/>
        <dbReference type="EC" id="4.6.1.2"/>
    </reaction>
</comment>
<proteinExistence type="inferred from homology"/>
<gene>
    <name evidence="17" type="primary">LOC101846033</name>
</gene>
<feature type="coiled-coil region" evidence="11">
    <location>
        <begin position="960"/>
        <end position="987"/>
    </location>
</feature>
<feature type="compositionally biased region" description="Polar residues" evidence="12">
    <location>
        <begin position="509"/>
        <end position="528"/>
    </location>
</feature>
<comment type="subcellular location">
    <subcellularLocation>
        <location evidence="1">Membrane</location>
        <topology evidence="1">Single-pass type I membrane protein</topology>
    </subcellularLocation>
</comment>
<feature type="region of interest" description="Disordered" evidence="12">
    <location>
        <begin position="484"/>
        <end position="528"/>
    </location>
</feature>
<evidence type="ECO:0000313" key="17">
    <source>
        <dbReference type="RefSeq" id="XP_035828427.1"/>
    </source>
</evidence>
<dbReference type="InterPro" id="IPR001245">
    <property type="entry name" value="Ser-Thr/Tyr_kinase_cat_dom"/>
</dbReference>
<dbReference type="InterPro" id="IPR028082">
    <property type="entry name" value="Peripla_BP_I"/>
</dbReference>
<evidence type="ECO:0000256" key="8">
    <source>
        <dbReference type="ARBA" id="ARBA00023293"/>
    </source>
</evidence>
<evidence type="ECO:0000256" key="7">
    <source>
        <dbReference type="ARBA" id="ARBA00023239"/>
    </source>
</evidence>
<evidence type="ECO:0000313" key="16">
    <source>
        <dbReference type="Proteomes" id="UP000694888"/>
    </source>
</evidence>
<feature type="domain" description="Protein kinase" evidence="14">
    <location>
        <begin position="181"/>
        <end position="467"/>
    </location>
</feature>
<dbReference type="SUPFAM" id="SSF53822">
    <property type="entry name" value="Periplasmic binding protein-like I"/>
    <property type="match status" value="1"/>
</dbReference>
<feature type="compositionally biased region" description="Basic and acidic residues" evidence="12">
    <location>
        <begin position="627"/>
        <end position="636"/>
    </location>
</feature>
<keyword evidence="17" id="KW-0675">Receptor</keyword>
<dbReference type="InterPro" id="IPR018297">
    <property type="entry name" value="A/G_cyclase_CS"/>
</dbReference>
<feature type="compositionally biased region" description="Low complexity" evidence="12">
    <location>
        <begin position="732"/>
        <end position="751"/>
    </location>
</feature>